<comment type="caution">
    <text evidence="3">The sequence shown here is derived from an EMBL/GenBank/DDBJ whole genome shotgun (WGS) entry which is preliminary data.</text>
</comment>
<feature type="transmembrane region" description="Helical" evidence="2">
    <location>
        <begin position="276"/>
        <end position="295"/>
    </location>
</feature>
<gene>
    <name evidence="3" type="ORF">PCOR1329_LOCUS24121</name>
</gene>
<protein>
    <submittedName>
        <fullName evidence="3">Uncharacterized protein</fullName>
    </submittedName>
</protein>
<feature type="region of interest" description="Disordered" evidence="1">
    <location>
        <begin position="327"/>
        <end position="352"/>
    </location>
</feature>
<accession>A0ABN9S1S9</accession>
<feature type="transmembrane region" description="Helical" evidence="2">
    <location>
        <begin position="409"/>
        <end position="430"/>
    </location>
</feature>
<evidence type="ECO:0000313" key="4">
    <source>
        <dbReference type="Proteomes" id="UP001189429"/>
    </source>
</evidence>
<keyword evidence="2" id="KW-1133">Transmembrane helix</keyword>
<name>A0ABN9S1S9_9DINO</name>
<evidence type="ECO:0000256" key="1">
    <source>
        <dbReference type="SAM" id="MobiDB-lite"/>
    </source>
</evidence>
<keyword evidence="4" id="KW-1185">Reference proteome</keyword>
<evidence type="ECO:0000256" key="2">
    <source>
        <dbReference type="SAM" id="Phobius"/>
    </source>
</evidence>
<proteinExistence type="predicted"/>
<feature type="transmembrane region" description="Helical" evidence="2">
    <location>
        <begin position="117"/>
        <end position="137"/>
    </location>
</feature>
<feature type="region of interest" description="Disordered" evidence="1">
    <location>
        <begin position="498"/>
        <end position="530"/>
    </location>
</feature>
<reference evidence="3" key="1">
    <citation type="submission" date="2023-10" db="EMBL/GenBank/DDBJ databases">
        <authorList>
            <person name="Chen Y."/>
            <person name="Shah S."/>
            <person name="Dougan E. K."/>
            <person name="Thang M."/>
            <person name="Chan C."/>
        </authorList>
    </citation>
    <scope>NUCLEOTIDE SEQUENCE [LARGE SCALE GENOMIC DNA]</scope>
</reference>
<feature type="transmembrane region" description="Helical" evidence="2">
    <location>
        <begin position="442"/>
        <end position="460"/>
    </location>
</feature>
<dbReference type="Proteomes" id="UP001189429">
    <property type="component" value="Unassembled WGS sequence"/>
</dbReference>
<feature type="transmembrane region" description="Helical" evidence="2">
    <location>
        <begin position="12"/>
        <end position="32"/>
    </location>
</feature>
<dbReference type="EMBL" id="CAUYUJ010008258">
    <property type="protein sequence ID" value="CAK0823411.1"/>
    <property type="molecule type" value="Genomic_DNA"/>
</dbReference>
<feature type="transmembrane region" description="Helical" evidence="2">
    <location>
        <begin position="81"/>
        <end position="105"/>
    </location>
</feature>
<feature type="transmembrane region" description="Helical" evidence="2">
    <location>
        <begin position="245"/>
        <end position="264"/>
    </location>
</feature>
<keyword evidence="2" id="KW-0472">Membrane</keyword>
<evidence type="ECO:0000313" key="3">
    <source>
        <dbReference type="EMBL" id="CAK0823411.1"/>
    </source>
</evidence>
<feature type="transmembrane region" description="Helical" evidence="2">
    <location>
        <begin position="44"/>
        <end position="69"/>
    </location>
</feature>
<dbReference type="PROSITE" id="PS51257">
    <property type="entry name" value="PROKAR_LIPOPROTEIN"/>
    <property type="match status" value="1"/>
</dbReference>
<keyword evidence="2" id="KW-0812">Transmembrane</keyword>
<organism evidence="3 4">
    <name type="scientific">Prorocentrum cordatum</name>
    <dbReference type="NCBI Taxonomy" id="2364126"/>
    <lineage>
        <taxon>Eukaryota</taxon>
        <taxon>Sar</taxon>
        <taxon>Alveolata</taxon>
        <taxon>Dinophyceae</taxon>
        <taxon>Prorocentrales</taxon>
        <taxon>Prorocentraceae</taxon>
        <taxon>Prorocentrum</taxon>
    </lineage>
</organism>
<sequence>MLRFKIPNKMHVIGFQQVILSCLLPSLLYKAVVEMPGADGGALLFRYAAIALLFSFFLAACFFSVLKITGFPAALREQHTLAMMFPSLAPGLTSLPFVEVVVASIPPGAIGAGHVGLADLGVKVFVLFLLYLAAVALSSRTARRGATPLRSWHHGRRSAAGAADVVDGSLGGSGHGTLLELLRGYFREPVSVASLLAFGLLTLGPVRLRDQGVWGEAVGRLATCCTPSIFLLIGVKLERPQSRHAGLFALMVARSGFAFLFVWVLNGVLGLGRAELMLWLFFCNSAVSFWPYTHIVGVTQREEKACLGHLRGRLLALERQFAQRTSDCPSEAGNATRGGASKAGHSNQNEPRGADIVKTLRDLRQHVEGHPGELSEALQMCRDRLAEDPEVVESLDLPALGEALLTFDLPLAVMTVTVSSIWTVTLLAAMSLTPEAFWRTDYSIPAVGAGFVLIGTSELFRRRCDKNGGRRSSIISESPSLDPMTALEAEENLPRRVSIGSTASRVGSDGGDGGKRSGESTSGLGEVVDIADERSTDAINACTSA</sequence>